<proteinExistence type="predicted"/>
<organism evidence="1 2">
    <name type="scientific">Ideonella lacteola</name>
    <dbReference type="NCBI Taxonomy" id="2984193"/>
    <lineage>
        <taxon>Bacteria</taxon>
        <taxon>Pseudomonadati</taxon>
        <taxon>Pseudomonadota</taxon>
        <taxon>Betaproteobacteria</taxon>
        <taxon>Burkholderiales</taxon>
        <taxon>Sphaerotilaceae</taxon>
        <taxon>Ideonella</taxon>
    </lineage>
</organism>
<evidence type="ECO:0000313" key="1">
    <source>
        <dbReference type="EMBL" id="MEK8032921.1"/>
    </source>
</evidence>
<gene>
    <name evidence="1" type="ORF">AACH06_19035</name>
</gene>
<dbReference type="EMBL" id="JBBUTG010000013">
    <property type="protein sequence ID" value="MEK8032921.1"/>
    <property type="molecule type" value="Genomic_DNA"/>
</dbReference>
<protein>
    <recommendedName>
        <fullName evidence="3">DUF3142 domain-containing protein</fullName>
    </recommendedName>
</protein>
<reference evidence="1 2" key="1">
    <citation type="submission" date="2024-04" db="EMBL/GenBank/DDBJ databases">
        <title>Novel species of the genus Ideonella isolated from streams.</title>
        <authorList>
            <person name="Lu H."/>
        </authorList>
    </citation>
    <scope>NUCLEOTIDE SEQUENCE [LARGE SCALE GENOMIC DNA]</scope>
    <source>
        <strain evidence="1 2">DXS29W</strain>
    </source>
</reference>
<accession>A0ABU9BSG9</accession>
<dbReference type="Proteomes" id="UP001371218">
    <property type="component" value="Unassembled WGS sequence"/>
</dbReference>
<evidence type="ECO:0000313" key="2">
    <source>
        <dbReference type="Proteomes" id="UP001371218"/>
    </source>
</evidence>
<name>A0ABU9BSG9_9BURK</name>
<evidence type="ECO:0008006" key="3">
    <source>
        <dbReference type="Google" id="ProtNLM"/>
    </source>
</evidence>
<dbReference type="RefSeq" id="WP_341427344.1">
    <property type="nucleotide sequence ID" value="NZ_JBBUTG010000013.1"/>
</dbReference>
<sequence>MLRHFLRRALGRLRWQACARLWLPAWIAACFGAWPGVSHSLPPPSAPERVAWLWDGPGVPDWSRAHAAVVVQHVLLRGSEVLVRPRPQAPALGPQARVTPVVHVELSLAQPPQLGERQHRVIVEAVRRAAERSSSGWVQLDLEARPSQRAFYLAVLRQLRAVLPPEVRLSITALAWWCRSPDWLDDLPADEVVPMFFRMGADSAEMRRLLVEAPHRLHRQCRQGAAGFSMQEPVDVTTVSRYARTYWFDDRRWR</sequence>
<comment type="caution">
    <text evidence="1">The sequence shown here is derived from an EMBL/GenBank/DDBJ whole genome shotgun (WGS) entry which is preliminary data.</text>
</comment>
<keyword evidence="2" id="KW-1185">Reference proteome</keyword>